<evidence type="ECO:0000313" key="1">
    <source>
        <dbReference type="EMBL" id="MFD2235472.1"/>
    </source>
</evidence>
<comment type="caution">
    <text evidence="2">The sequence shown here is derived from an EMBL/GenBank/DDBJ whole genome shotgun (WGS) entry which is preliminary data.</text>
</comment>
<gene>
    <name evidence="1" type="ORF">ACFSNB_16840</name>
    <name evidence="2" type="ORF">ACFSNB_18510</name>
</gene>
<evidence type="ECO:0008006" key="4">
    <source>
        <dbReference type="Google" id="ProtNLM"/>
    </source>
</evidence>
<reference evidence="2" key="3">
    <citation type="submission" date="2024-09" db="EMBL/GenBank/DDBJ databases">
        <authorList>
            <person name="Sun Q."/>
            <person name="Mori K."/>
        </authorList>
    </citation>
    <scope>NUCLEOTIDE SEQUENCE</scope>
    <source>
        <strain evidence="2">KCTC 15012</strain>
    </source>
</reference>
<accession>A0ABW5CIH8</accession>
<dbReference type="EMBL" id="JBHUIY010000082">
    <property type="protein sequence ID" value="MFD2235787.1"/>
    <property type="molecule type" value="Genomic_DNA"/>
</dbReference>
<evidence type="ECO:0000313" key="2">
    <source>
        <dbReference type="EMBL" id="MFD2235787.1"/>
    </source>
</evidence>
<feature type="non-terminal residue" evidence="2">
    <location>
        <position position="1"/>
    </location>
</feature>
<proteinExistence type="predicted"/>
<protein>
    <recommendedName>
        <fullName evidence="4">DUF3971 domain-containing protein</fullName>
    </recommendedName>
</protein>
<sequence length="203" mass="21275">LYAVVRRTINGVARRFVERLATRRIETIADAAFLDAHLVYDGAAATVISGLDHLAGATVGVLADGNVLGDLTVSAAGTLTLDRAAAHVVAGLRYDQQSWIETLDIDLGQVQGLGTVQGRRLSVPRLTVRVEASREFRAGPDLDHLTLTKVALGSYGATPDLITGDVDITLAATWTGHGRVVLQPNGPVPLTVLAISPDIVIGG</sequence>
<reference evidence="3" key="2">
    <citation type="journal article" date="2019" name="Int. J. Syst. Evol. Microbiol.">
        <title>The Global Catalogue of Microorganisms (GCM) 10K type strain sequencing project: providing services to taxonomists for standard genome sequencing and annotation.</title>
        <authorList>
            <consortium name="The Broad Institute Genomics Platform"/>
            <consortium name="The Broad Institute Genome Sequencing Center for Infectious Disease"/>
            <person name="Wu L."/>
            <person name="Ma J."/>
        </authorList>
    </citation>
    <scope>NUCLEOTIDE SEQUENCE [LARGE SCALE GENOMIC DNA]</scope>
    <source>
        <strain evidence="3">KCTC 15012</strain>
    </source>
</reference>
<dbReference type="Proteomes" id="UP001597296">
    <property type="component" value="Unassembled WGS sequence"/>
</dbReference>
<organism evidence="2 3">
    <name type="scientific">Phaeospirillum tilakii</name>
    <dbReference type="NCBI Taxonomy" id="741673"/>
    <lineage>
        <taxon>Bacteria</taxon>
        <taxon>Pseudomonadati</taxon>
        <taxon>Pseudomonadota</taxon>
        <taxon>Alphaproteobacteria</taxon>
        <taxon>Rhodospirillales</taxon>
        <taxon>Rhodospirillaceae</taxon>
        <taxon>Phaeospirillum</taxon>
    </lineage>
</organism>
<reference evidence="2" key="1">
    <citation type="journal article" date="2014" name="Int. J. Syst. Evol. Microbiol.">
        <title>Complete genome of a new Firmicutes species belonging to the dominant human colonic microbiota ('Ruminococcus bicirculans') reveals two chromosomes and a selective capacity to utilize plant glucans.</title>
        <authorList>
            <consortium name="NISC Comparative Sequencing Program"/>
            <person name="Wegmann U."/>
            <person name="Louis P."/>
            <person name="Goesmann A."/>
            <person name="Henrissat B."/>
            <person name="Duncan S.H."/>
            <person name="Flint H.J."/>
        </authorList>
    </citation>
    <scope>NUCLEOTIDE SEQUENCE</scope>
    <source>
        <strain evidence="2">KCTC 15012</strain>
    </source>
</reference>
<keyword evidence="3" id="KW-1185">Reference proteome</keyword>
<evidence type="ECO:0000313" key="3">
    <source>
        <dbReference type="Proteomes" id="UP001597296"/>
    </source>
</evidence>
<name>A0ABW5CIH8_9PROT</name>
<dbReference type="EMBL" id="JBHUIY010000048">
    <property type="protein sequence ID" value="MFD2235472.1"/>
    <property type="molecule type" value="Genomic_DNA"/>
</dbReference>